<feature type="non-terminal residue" evidence="6">
    <location>
        <position position="385"/>
    </location>
</feature>
<dbReference type="EMBL" id="JADHQD010000010">
    <property type="protein sequence ID" value="MBL6818287.1"/>
    <property type="molecule type" value="Genomic_DNA"/>
</dbReference>
<evidence type="ECO:0000313" key="7">
    <source>
        <dbReference type="Proteomes" id="UP000711391"/>
    </source>
</evidence>
<dbReference type="SUPFAM" id="SSF52964">
    <property type="entry name" value="TolB, N-terminal domain"/>
    <property type="match status" value="1"/>
</dbReference>
<dbReference type="AlphaFoldDB" id="A0A937LH44"/>
<dbReference type="Pfam" id="PF07676">
    <property type="entry name" value="PD40"/>
    <property type="match status" value="4"/>
</dbReference>
<dbReference type="SUPFAM" id="SSF69304">
    <property type="entry name" value="Tricorn protease N-terminal domain"/>
    <property type="match status" value="1"/>
</dbReference>
<sequence>MKKQLLILLLMMQSISSELMLEITKGSDDPYSVAILNFSGSEDVSSTIQGVIINDLKRTGEFRVLEENQLLSSPSAEDEINYDDFKILNIDYIVMASIIEEDTNNLFASYKIFSVKKKSQIRTSKVFGIPNKLRQLAHYMSDGIYEEITGIKGVASTRLLYVTEEIFNNESSFKLIVADADGLNEQILLRSTEPIISPSWSPDSKKVAYVSFETGVAKVFIQDIASGKREMVLENNFQISSPSWSPNGKFLSLTLYQDGNAEIYILNLKNKNLTRLTNHYAIDTESSWSPNGSKIMFTSGRSGSPQLYEINLRKFNSKPTRITFDGNYNAKGSYLPNGEGIIFVHRKDRSFQIALKYFNENFVRPLTNSKLDESPSISPNGNVIV</sequence>
<proteinExistence type="inferred from homology"/>
<evidence type="ECO:0000256" key="2">
    <source>
        <dbReference type="ARBA" id="ARBA00009820"/>
    </source>
</evidence>
<dbReference type="Gene3D" id="2.120.10.30">
    <property type="entry name" value="TolB, C-terminal domain"/>
    <property type="match status" value="1"/>
</dbReference>
<protein>
    <submittedName>
        <fullName evidence="6">Tol-Pal system beta propeller repeat protein TolB</fullName>
    </submittedName>
</protein>
<dbReference type="InterPro" id="IPR011659">
    <property type="entry name" value="WD40"/>
</dbReference>
<keyword evidence="3" id="KW-0732">Signal</keyword>
<evidence type="ECO:0000256" key="4">
    <source>
        <dbReference type="ARBA" id="ARBA00022764"/>
    </source>
</evidence>
<name>A0A937LH44_9GAMM</name>
<reference evidence="6" key="1">
    <citation type="submission" date="2020-10" db="EMBL/GenBank/DDBJ databases">
        <title>Microbiome of the Black Sea water column analyzed by genome centric metagenomics.</title>
        <authorList>
            <person name="Cabello-Yeves P.J."/>
            <person name="Callieri C."/>
            <person name="Picazo A."/>
            <person name="Mehrshad M."/>
            <person name="Haro-Moreno J.M."/>
            <person name="Roda-Garcia J."/>
            <person name="Dzembekova N."/>
            <person name="Slabakova V."/>
            <person name="Slabakova N."/>
            <person name="Moncheva S."/>
            <person name="Rodriguez-Valera F."/>
        </authorList>
    </citation>
    <scope>NUCLEOTIDE SEQUENCE</scope>
    <source>
        <strain evidence="6">BS307-5m-G50</strain>
    </source>
</reference>
<gene>
    <name evidence="6" type="primary">tolB</name>
    <name evidence="6" type="ORF">ISQ64_02650</name>
</gene>
<dbReference type="Gene3D" id="3.40.50.10070">
    <property type="entry name" value="TolB, N-terminal domain"/>
    <property type="match status" value="1"/>
</dbReference>
<comment type="caution">
    <text evidence="6">The sequence shown here is derived from an EMBL/GenBank/DDBJ whole genome shotgun (WGS) entry which is preliminary data.</text>
</comment>
<evidence type="ECO:0000256" key="1">
    <source>
        <dbReference type="ARBA" id="ARBA00004418"/>
    </source>
</evidence>
<dbReference type="InterPro" id="IPR014167">
    <property type="entry name" value="Tol-Pal_TolB"/>
</dbReference>
<evidence type="ECO:0000259" key="5">
    <source>
        <dbReference type="Pfam" id="PF04052"/>
    </source>
</evidence>
<comment type="subcellular location">
    <subcellularLocation>
        <location evidence="1">Periplasm</location>
    </subcellularLocation>
</comment>
<dbReference type="InterPro" id="IPR007195">
    <property type="entry name" value="TolB_N"/>
</dbReference>
<organism evidence="6 7">
    <name type="scientific">SAR86 cluster bacterium</name>
    <dbReference type="NCBI Taxonomy" id="2030880"/>
    <lineage>
        <taxon>Bacteria</taxon>
        <taxon>Pseudomonadati</taxon>
        <taxon>Pseudomonadota</taxon>
        <taxon>Gammaproteobacteria</taxon>
        <taxon>SAR86 cluster</taxon>
    </lineage>
</organism>
<dbReference type="GO" id="GO:0042597">
    <property type="term" value="C:periplasmic space"/>
    <property type="evidence" value="ECO:0007669"/>
    <property type="project" value="UniProtKB-SubCell"/>
</dbReference>
<dbReference type="InterPro" id="IPR011042">
    <property type="entry name" value="6-blade_b-propeller_TolB-like"/>
</dbReference>
<dbReference type="PANTHER" id="PTHR36842:SF1">
    <property type="entry name" value="PROTEIN TOLB"/>
    <property type="match status" value="1"/>
</dbReference>
<feature type="domain" description="TolB N-terminal" evidence="5">
    <location>
        <begin position="20"/>
        <end position="120"/>
    </location>
</feature>
<dbReference type="GO" id="GO:0017038">
    <property type="term" value="P:protein import"/>
    <property type="evidence" value="ECO:0007669"/>
    <property type="project" value="InterPro"/>
</dbReference>
<comment type="similarity">
    <text evidence="2">Belongs to the TolB family.</text>
</comment>
<dbReference type="PANTHER" id="PTHR36842">
    <property type="entry name" value="PROTEIN TOLB HOMOLOG"/>
    <property type="match status" value="1"/>
</dbReference>
<dbReference type="Proteomes" id="UP000711391">
    <property type="component" value="Unassembled WGS sequence"/>
</dbReference>
<dbReference type="NCBIfam" id="TIGR02800">
    <property type="entry name" value="propeller_TolB"/>
    <property type="match status" value="1"/>
</dbReference>
<evidence type="ECO:0000313" key="6">
    <source>
        <dbReference type="EMBL" id="MBL6818287.1"/>
    </source>
</evidence>
<evidence type="ECO:0000256" key="3">
    <source>
        <dbReference type="ARBA" id="ARBA00022729"/>
    </source>
</evidence>
<accession>A0A937LH44</accession>
<keyword evidence="4" id="KW-0574">Periplasm</keyword>
<dbReference type="Pfam" id="PF04052">
    <property type="entry name" value="TolB_N"/>
    <property type="match status" value="1"/>
</dbReference>